<evidence type="ECO:0000313" key="14">
    <source>
        <dbReference type="Proteomes" id="UP000186594"/>
    </source>
</evidence>
<dbReference type="InterPro" id="IPR023271">
    <property type="entry name" value="Aquaporin-like"/>
</dbReference>
<proteinExistence type="inferred from homology"/>
<dbReference type="PANTHER" id="PTHR43829">
    <property type="entry name" value="AQUAPORIN OR AQUAGLYCEROPORIN RELATED"/>
    <property type="match status" value="1"/>
</dbReference>
<evidence type="ECO:0000256" key="8">
    <source>
        <dbReference type="ARBA" id="ARBA00034651"/>
    </source>
</evidence>
<keyword evidence="4 10" id="KW-0812">Transmembrane</keyword>
<dbReference type="GO" id="GO:0015250">
    <property type="term" value="F:water channel activity"/>
    <property type="evidence" value="ECO:0007669"/>
    <property type="project" value="TreeGrafter"/>
</dbReference>
<gene>
    <name evidence="13" type="ORF">NEOLI_003940</name>
</gene>
<dbReference type="Proteomes" id="UP000186594">
    <property type="component" value="Unassembled WGS sequence"/>
</dbReference>
<dbReference type="InterPro" id="IPR050363">
    <property type="entry name" value="MIP/Aquaporin"/>
</dbReference>
<feature type="transmembrane region" description="Helical" evidence="12">
    <location>
        <begin position="266"/>
        <end position="291"/>
    </location>
</feature>
<dbReference type="GO" id="GO:0015254">
    <property type="term" value="F:glycerol channel activity"/>
    <property type="evidence" value="ECO:0007669"/>
    <property type="project" value="TreeGrafter"/>
</dbReference>
<comment type="similarity">
    <text evidence="2 10">Belongs to the MIP/aquaporin (TC 1.A.8) family.</text>
</comment>
<feature type="transmembrane region" description="Helical" evidence="12">
    <location>
        <begin position="50"/>
        <end position="72"/>
    </location>
</feature>
<evidence type="ECO:0000256" key="6">
    <source>
        <dbReference type="ARBA" id="ARBA00022989"/>
    </source>
</evidence>
<dbReference type="FunFam" id="1.20.1080.10:FF:000027">
    <property type="entry name" value="MIP aquaporin"/>
    <property type="match status" value="1"/>
</dbReference>
<dbReference type="InterPro" id="IPR000425">
    <property type="entry name" value="MIP"/>
</dbReference>
<dbReference type="OMA" id="FWVPALM"/>
<comment type="caution">
    <text evidence="13">The sequence shown here is derived from an EMBL/GenBank/DDBJ whole genome shotgun (WGS) entry which is preliminary data.</text>
</comment>
<organism evidence="13 14">
    <name type="scientific">Neolecta irregularis (strain DAH-3)</name>
    <dbReference type="NCBI Taxonomy" id="1198029"/>
    <lineage>
        <taxon>Eukaryota</taxon>
        <taxon>Fungi</taxon>
        <taxon>Dikarya</taxon>
        <taxon>Ascomycota</taxon>
        <taxon>Taphrinomycotina</taxon>
        <taxon>Neolectales</taxon>
        <taxon>Neolectaceae</taxon>
        <taxon>Neolecta</taxon>
    </lineage>
</organism>
<evidence type="ECO:0000256" key="2">
    <source>
        <dbReference type="ARBA" id="ARBA00006175"/>
    </source>
</evidence>
<dbReference type="Gene3D" id="1.20.1080.10">
    <property type="entry name" value="Glycerol uptake facilitator protein"/>
    <property type="match status" value="1"/>
</dbReference>
<dbReference type="PRINTS" id="PR02019">
    <property type="entry name" value="AQUAPORIN7"/>
</dbReference>
<dbReference type="PRINTS" id="PR00783">
    <property type="entry name" value="MINTRINSICP"/>
</dbReference>
<comment type="catalytic activity">
    <reaction evidence="9">
        <text>glycerol(in) = glycerol(out)</text>
        <dbReference type="Rhea" id="RHEA:29675"/>
        <dbReference type="ChEBI" id="CHEBI:17754"/>
    </reaction>
</comment>
<dbReference type="EMBL" id="LXFE01000568">
    <property type="protein sequence ID" value="OLL24926.1"/>
    <property type="molecule type" value="Genomic_DNA"/>
</dbReference>
<evidence type="ECO:0000256" key="11">
    <source>
        <dbReference type="SAM" id="MobiDB-lite"/>
    </source>
</evidence>
<dbReference type="OrthoDB" id="3222at2759"/>
<reference evidence="13 14" key="1">
    <citation type="submission" date="2016-04" db="EMBL/GenBank/DDBJ databases">
        <title>Evolutionary innovation and constraint leading to complex multicellularity in the Ascomycota.</title>
        <authorList>
            <person name="Cisse O."/>
            <person name="Nguyen A."/>
            <person name="Hewitt D.A."/>
            <person name="Jedd G."/>
            <person name="Stajich J.E."/>
        </authorList>
    </citation>
    <scope>NUCLEOTIDE SEQUENCE [LARGE SCALE GENOMIC DNA]</scope>
    <source>
        <strain evidence="13 14">DAH-3</strain>
    </source>
</reference>
<dbReference type="CDD" id="cd00333">
    <property type="entry name" value="MIP"/>
    <property type="match status" value="1"/>
</dbReference>
<evidence type="ECO:0000256" key="12">
    <source>
        <dbReference type="SAM" id="Phobius"/>
    </source>
</evidence>
<dbReference type="NCBIfam" id="TIGR00861">
    <property type="entry name" value="MIP"/>
    <property type="match status" value="1"/>
</dbReference>
<evidence type="ECO:0000256" key="4">
    <source>
        <dbReference type="ARBA" id="ARBA00022692"/>
    </source>
</evidence>
<evidence type="ECO:0000256" key="9">
    <source>
        <dbReference type="ARBA" id="ARBA00049405"/>
    </source>
</evidence>
<comment type="subcellular location">
    <subcellularLocation>
        <location evidence="1">Membrane</location>
        <topology evidence="1">Multi-pass membrane protein</topology>
    </subcellularLocation>
</comment>
<dbReference type="PANTHER" id="PTHR43829:SF9">
    <property type="entry name" value="AQUAPORIN-9"/>
    <property type="match status" value="1"/>
</dbReference>
<keyword evidence="14" id="KW-1185">Reference proteome</keyword>
<keyword evidence="7 12" id="KW-0472">Membrane</keyword>
<sequence>MSAANHCPLNPSASPISTSGDYSRTPDYTYCDRKAEPLWPRIRRSLREPFAEFLGCMILIIFGTGSVAQVVLSKETKGSYQSISWGWGIGVMFGVYIAGGISGAHLNPAVTLANCVFRKFPYKKLPSYIAAQVLGCYVGAAIIYGNYRSAIDQFEGYGIRSVPPRETATAGVFCTYPAPFLTRTGQFFSEVIASAVLMMCIFAIGDQHNNPAGGNGPLILFFLIFGIGACLGWETGYAINLARDFGPRLFTFTAGYGTEVWSSGNYYFWIPMVAPFFGCLLGGGVYDFLIFTGDSPVNKRISVSADTESRPGSSDITLSKCSAAITDKNLSKCNTAITDKNLSKCNAAITDKNLSKCNAAITDKNLSKCNAAVTDKNLSKCNAAITDKNLQM</sequence>
<evidence type="ECO:0000256" key="10">
    <source>
        <dbReference type="RuleBase" id="RU000477"/>
    </source>
</evidence>
<name>A0A1U7LQH7_NEOID</name>
<dbReference type="Pfam" id="PF00230">
    <property type="entry name" value="MIP"/>
    <property type="match status" value="1"/>
</dbReference>
<accession>A0A1U7LQH7</accession>
<feature type="transmembrane region" description="Helical" evidence="12">
    <location>
        <begin position="187"/>
        <end position="205"/>
    </location>
</feature>
<dbReference type="GO" id="GO:0005886">
    <property type="term" value="C:plasma membrane"/>
    <property type="evidence" value="ECO:0007669"/>
    <property type="project" value="TreeGrafter"/>
</dbReference>
<keyword evidence="5" id="KW-0677">Repeat</keyword>
<protein>
    <submittedName>
        <fullName evidence="13">Aquaporin-7</fullName>
    </submittedName>
</protein>
<evidence type="ECO:0000313" key="13">
    <source>
        <dbReference type="EMBL" id="OLL24926.1"/>
    </source>
</evidence>
<feature type="region of interest" description="Disordered" evidence="11">
    <location>
        <begin position="1"/>
        <end position="22"/>
    </location>
</feature>
<feature type="transmembrane region" description="Helical" evidence="12">
    <location>
        <begin position="84"/>
        <end position="106"/>
    </location>
</feature>
<dbReference type="STRING" id="1198029.A0A1U7LQH7"/>
<dbReference type="AlphaFoldDB" id="A0A1U7LQH7"/>
<keyword evidence="3 10" id="KW-0813">Transport</keyword>
<feature type="transmembrane region" description="Helical" evidence="12">
    <location>
        <begin position="127"/>
        <end position="147"/>
    </location>
</feature>
<comment type="catalytic activity">
    <reaction evidence="8">
        <text>H2O(in) = H2O(out)</text>
        <dbReference type="Rhea" id="RHEA:29667"/>
        <dbReference type="ChEBI" id="CHEBI:15377"/>
    </reaction>
</comment>
<evidence type="ECO:0000256" key="3">
    <source>
        <dbReference type="ARBA" id="ARBA00022448"/>
    </source>
</evidence>
<evidence type="ECO:0000256" key="5">
    <source>
        <dbReference type="ARBA" id="ARBA00022737"/>
    </source>
</evidence>
<evidence type="ECO:0000256" key="7">
    <source>
        <dbReference type="ARBA" id="ARBA00023136"/>
    </source>
</evidence>
<keyword evidence="6 12" id="KW-1133">Transmembrane helix</keyword>
<feature type="compositionally biased region" description="Polar residues" evidence="11">
    <location>
        <begin position="11"/>
        <end position="22"/>
    </location>
</feature>
<dbReference type="PROSITE" id="PS00221">
    <property type="entry name" value="MIP"/>
    <property type="match status" value="1"/>
</dbReference>
<dbReference type="InterPro" id="IPR022357">
    <property type="entry name" value="MIP_CS"/>
</dbReference>
<dbReference type="SUPFAM" id="SSF81338">
    <property type="entry name" value="Aquaporin-like"/>
    <property type="match status" value="1"/>
</dbReference>
<evidence type="ECO:0000256" key="1">
    <source>
        <dbReference type="ARBA" id="ARBA00004141"/>
    </source>
</evidence>
<feature type="transmembrane region" description="Helical" evidence="12">
    <location>
        <begin position="217"/>
        <end position="239"/>
    </location>
</feature>